<organism evidence="1">
    <name type="scientific">Anguilla anguilla</name>
    <name type="common">European freshwater eel</name>
    <name type="synonym">Muraena anguilla</name>
    <dbReference type="NCBI Taxonomy" id="7936"/>
    <lineage>
        <taxon>Eukaryota</taxon>
        <taxon>Metazoa</taxon>
        <taxon>Chordata</taxon>
        <taxon>Craniata</taxon>
        <taxon>Vertebrata</taxon>
        <taxon>Euteleostomi</taxon>
        <taxon>Actinopterygii</taxon>
        <taxon>Neopterygii</taxon>
        <taxon>Teleostei</taxon>
        <taxon>Anguilliformes</taxon>
        <taxon>Anguillidae</taxon>
        <taxon>Anguilla</taxon>
    </lineage>
</organism>
<proteinExistence type="predicted"/>
<sequence>MNDYFVAIMHLHTVQQWISME</sequence>
<reference evidence="1" key="2">
    <citation type="journal article" date="2015" name="Fish Shellfish Immunol.">
        <title>Early steps in the European eel (Anguilla anguilla)-Vibrio vulnificus interaction in the gills: Role of the RtxA13 toxin.</title>
        <authorList>
            <person name="Callol A."/>
            <person name="Pajuelo D."/>
            <person name="Ebbesson L."/>
            <person name="Teles M."/>
            <person name="MacKenzie S."/>
            <person name="Amaro C."/>
        </authorList>
    </citation>
    <scope>NUCLEOTIDE SEQUENCE</scope>
</reference>
<accession>A0A0E9Q059</accession>
<dbReference type="EMBL" id="GBXM01099064">
    <property type="protein sequence ID" value="JAH09513.1"/>
    <property type="molecule type" value="Transcribed_RNA"/>
</dbReference>
<name>A0A0E9Q059_ANGAN</name>
<protein>
    <submittedName>
        <fullName evidence="1">Uncharacterized protein</fullName>
    </submittedName>
</protein>
<dbReference type="AlphaFoldDB" id="A0A0E9Q059"/>
<reference evidence="1" key="1">
    <citation type="submission" date="2014-11" db="EMBL/GenBank/DDBJ databases">
        <authorList>
            <person name="Amaro Gonzalez C."/>
        </authorList>
    </citation>
    <scope>NUCLEOTIDE SEQUENCE</scope>
</reference>
<evidence type="ECO:0000313" key="1">
    <source>
        <dbReference type="EMBL" id="JAH09513.1"/>
    </source>
</evidence>